<evidence type="ECO:0000256" key="4">
    <source>
        <dbReference type="ARBA" id="ARBA00022729"/>
    </source>
</evidence>
<evidence type="ECO:0000259" key="8">
    <source>
        <dbReference type="Pfam" id="PF05504"/>
    </source>
</evidence>
<evidence type="ECO:0000256" key="1">
    <source>
        <dbReference type="ARBA" id="ARBA00004635"/>
    </source>
</evidence>
<evidence type="ECO:0000256" key="6">
    <source>
        <dbReference type="ARBA" id="ARBA00023139"/>
    </source>
</evidence>
<organism evidence="10 11">
    <name type="scientific">Paenibacillus glycinis</name>
    <dbReference type="NCBI Taxonomy" id="2697035"/>
    <lineage>
        <taxon>Bacteria</taxon>
        <taxon>Bacillati</taxon>
        <taxon>Bacillota</taxon>
        <taxon>Bacilli</taxon>
        <taxon>Bacillales</taxon>
        <taxon>Paenibacillaceae</taxon>
        <taxon>Paenibacillus</taxon>
    </lineage>
</organism>
<keyword evidence="11" id="KW-1185">Reference proteome</keyword>
<keyword evidence="7" id="KW-0449">Lipoprotein</keyword>
<evidence type="ECO:0000256" key="2">
    <source>
        <dbReference type="ARBA" id="ARBA00007886"/>
    </source>
</evidence>
<dbReference type="InterPro" id="IPR046953">
    <property type="entry name" value="Spore_GerAC-like_C"/>
</dbReference>
<dbReference type="EMBL" id="JAAAMV010000010">
    <property type="protein sequence ID" value="NBD25174.1"/>
    <property type="molecule type" value="Genomic_DNA"/>
</dbReference>
<evidence type="ECO:0000256" key="5">
    <source>
        <dbReference type="ARBA" id="ARBA00023136"/>
    </source>
</evidence>
<evidence type="ECO:0000313" key="10">
    <source>
        <dbReference type="EMBL" id="NBD25174.1"/>
    </source>
</evidence>
<protein>
    <submittedName>
        <fullName evidence="10">Ger(X)C family spore germination protein</fullName>
    </submittedName>
</protein>
<sequence>MSVHGAIRFVLLCMAFLTVTGCWNRNELNEISIATAFGFDKNAGRYNVSAQIINATEIATNKGSSGRAPVITVQMPGRTIFEAVRALTTTTPRKIYSSHLRILVIGEDLAREGIAKVLDGLSRDHELRTDFYIIVARNTTANQVLRILTPLERIPTDKMYSSLEASQRNWGVTAKVDLHQLIYDLVDKGKDPVLAGIRIEGNARRGGTRMNLSNASPQAILTYEGLAVFHKDKLVGWLNDKQSKGYNYIRGNIKSTIVPLPCPTGDDLDIELIHASHKIKGRIVDGKPEINVSIRAEGNIGEVECDMKIATNEAIALLEQELNEQIKDAIEAAITRAKYYKSDIFGFGSAIHRANFKAWNRMESDWEDEFARVPVHVTVNAKLRRTGSVVESFLERMGGS</sequence>
<dbReference type="Proteomes" id="UP000665561">
    <property type="component" value="Unassembled WGS sequence"/>
</dbReference>
<accession>A0ABW9XRA3</accession>
<dbReference type="InterPro" id="IPR038501">
    <property type="entry name" value="Spore_GerAC_C_sf"/>
</dbReference>
<keyword evidence="3" id="KW-0309">Germination</keyword>
<keyword evidence="4" id="KW-0732">Signal</keyword>
<dbReference type="RefSeq" id="WP_161743974.1">
    <property type="nucleotide sequence ID" value="NZ_JAAAMV010000010.1"/>
</dbReference>
<keyword evidence="5" id="KW-0472">Membrane</keyword>
<name>A0ABW9XRA3_9BACL</name>
<dbReference type="NCBIfam" id="TIGR02887">
    <property type="entry name" value="spore_ger_x_C"/>
    <property type="match status" value="1"/>
</dbReference>
<dbReference type="Gene3D" id="3.30.300.210">
    <property type="entry name" value="Nutrient germinant receptor protein C, domain 3"/>
    <property type="match status" value="1"/>
</dbReference>
<dbReference type="Pfam" id="PF05504">
    <property type="entry name" value="Spore_GerAC"/>
    <property type="match status" value="1"/>
</dbReference>
<evidence type="ECO:0000313" key="11">
    <source>
        <dbReference type="Proteomes" id="UP000665561"/>
    </source>
</evidence>
<dbReference type="InterPro" id="IPR008844">
    <property type="entry name" value="Spore_GerAC-like"/>
</dbReference>
<keyword evidence="6" id="KW-0564">Palmitate</keyword>
<evidence type="ECO:0000256" key="3">
    <source>
        <dbReference type="ARBA" id="ARBA00022544"/>
    </source>
</evidence>
<gene>
    <name evidence="10" type="ORF">GT019_14920</name>
</gene>
<comment type="caution">
    <text evidence="10">The sequence shown here is derived from an EMBL/GenBank/DDBJ whole genome shotgun (WGS) entry which is preliminary data.</text>
</comment>
<comment type="subcellular location">
    <subcellularLocation>
        <location evidence="1">Membrane</location>
        <topology evidence="1">Lipid-anchor</topology>
    </subcellularLocation>
</comment>
<feature type="domain" description="Spore germination GerAC-like C-terminal" evidence="8">
    <location>
        <begin position="224"/>
        <end position="387"/>
    </location>
</feature>
<comment type="similarity">
    <text evidence="2">Belongs to the GerABKC lipoprotein family.</text>
</comment>
<dbReference type="Pfam" id="PF25198">
    <property type="entry name" value="Spore_GerAC_N"/>
    <property type="match status" value="1"/>
</dbReference>
<dbReference type="PANTHER" id="PTHR35789">
    <property type="entry name" value="SPORE GERMINATION PROTEIN B3"/>
    <property type="match status" value="1"/>
</dbReference>
<dbReference type="PANTHER" id="PTHR35789:SF1">
    <property type="entry name" value="SPORE GERMINATION PROTEIN B3"/>
    <property type="match status" value="1"/>
</dbReference>
<feature type="domain" description="Spore germination protein N-terminal" evidence="9">
    <location>
        <begin position="24"/>
        <end position="198"/>
    </location>
</feature>
<evidence type="ECO:0000259" key="9">
    <source>
        <dbReference type="Pfam" id="PF25198"/>
    </source>
</evidence>
<proteinExistence type="inferred from homology"/>
<dbReference type="InterPro" id="IPR057336">
    <property type="entry name" value="GerAC_N"/>
</dbReference>
<evidence type="ECO:0000256" key="7">
    <source>
        <dbReference type="ARBA" id="ARBA00023288"/>
    </source>
</evidence>
<reference evidence="10 11" key="1">
    <citation type="submission" date="2020-01" db="EMBL/GenBank/DDBJ databases">
        <title>Paenibacillus soybeanensis sp. nov. isolated from the nodules of soybean (Glycine max(L.) Merr).</title>
        <authorList>
            <person name="Wang H."/>
        </authorList>
    </citation>
    <scope>NUCLEOTIDE SEQUENCE [LARGE SCALE GENOMIC DNA]</scope>
    <source>
        <strain evidence="10 11">T1</strain>
    </source>
</reference>